<keyword evidence="4" id="KW-1185">Reference proteome</keyword>
<dbReference type="Proteomes" id="UP000700596">
    <property type="component" value="Unassembled WGS sequence"/>
</dbReference>
<dbReference type="InterPro" id="IPR052369">
    <property type="entry name" value="UG_Glycosaminoglycan_Hydrolase"/>
</dbReference>
<accession>A0A9P9D9C8</accession>
<reference evidence="3" key="1">
    <citation type="journal article" date="2021" name="Nat. Commun.">
        <title>Genetic determinants of endophytism in the Arabidopsis root mycobiome.</title>
        <authorList>
            <person name="Mesny F."/>
            <person name="Miyauchi S."/>
            <person name="Thiergart T."/>
            <person name="Pickel B."/>
            <person name="Atanasova L."/>
            <person name="Karlsson M."/>
            <person name="Huettel B."/>
            <person name="Barry K.W."/>
            <person name="Haridas S."/>
            <person name="Chen C."/>
            <person name="Bauer D."/>
            <person name="Andreopoulos W."/>
            <person name="Pangilinan J."/>
            <person name="LaButti K."/>
            <person name="Riley R."/>
            <person name="Lipzen A."/>
            <person name="Clum A."/>
            <person name="Drula E."/>
            <person name="Henrissat B."/>
            <person name="Kohler A."/>
            <person name="Grigoriev I.V."/>
            <person name="Martin F.M."/>
            <person name="Hacquard S."/>
        </authorList>
    </citation>
    <scope>NUCLEOTIDE SEQUENCE</scope>
    <source>
        <strain evidence="3">MPI-CAGE-CH-0243</strain>
    </source>
</reference>
<comment type="similarity">
    <text evidence="2">Belongs to the glycosyl hydrolase 88 family.</text>
</comment>
<organism evidence="3 4">
    <name type="scientific">Dendryphion nanum</name>
    <dbReference type="NCBI Taxonomy" id="256645"/>
    <lineage>
        <taxon>Eukaryota</taxon>
        <taxon>Fungi</taxon>
        <taxon>Dikarya</taxon>
        <taxon>Ascomycota</taxon>
        <taxon>Pezizomycotina</taxon>
        <taxon>Dothideomycetes</taxon>
        <taxon>Pleosporomycetidae</taxon>
        <taxon>Pleosporales</taxon>
        <taxon>Torulaceae</taxon>
        <taxon>Dendryphion</taxon>
    </lineage>
</organism>
<dbReference type="Gene3D" id="1.50.10.10">
    <property type="match status" value="1"/>
</dbReference>
<protein>
    <submittedName>
        <fullName evidence="3">Six-hairpin glycosidase-like protein</fullName>
    </submittedName>
</protein>
<dbReference type="PANTHER" id="PTHR36845">
    <property type="entry name" value="HYDROLASE, PUTATIVE (AFU_ORTHOLOGUE AFUA_7G05090)-RELATED"/>
    <property type="match status" value="1"/>
</dbReference>
<keyword evidence="3" id="KW-0326">Glycosidase</keyword>
<dbReference type="AlphaFoldDB" id="A0A9P9D9C8"/>
<dbReference type="PANTHER" id="PTHR36845:SF1">
    <property type="entry name" value="HYDROLASE, PUTATIVE (AFU_ORTHOLOGUE AFUA_7G05090)-RELATED"/>
    <property type="match status" value="1"/>
</dbReference>
<evidence type="ECO:0000256" key="1">
    <source>
        <dbReference type="ARBA" id="ARBA00022801"/>
    </source>
</evidence>
<dbReference type="EMBL" id="JAGMWT010000016">
    <property type="protein sequence ID" value="KAH7115108.1"/>
    <property type="molecule type" value="Genomic_DNA"/>
</dbReference>
<sequence length="531" mass="59403">MRKGAIALTMIMIDTETVTQTAPNSVSKACAITNGDFFLIKPYINGDSRPEAASKNTISDAENPISDEEWNALTKRLSKELYSENITANILRDPPKSYPELVPQSGEEEGEYRCRPVDFWTSGFFPGSIYALLERATKHPKSMHHADHRLLLSQVRDTLSLLGTKWSEPLHRMAHRTDTHDLGFMILPHMRVRWELFHDQKALDSIRTAAVSLYSRFDARVGAIRSWDHLTWQRGVDIRDKQENFLVIIDSLCNLDLLFYAAEHTGYGFLAAAAITHAKKLIKTHLRKESVKRNTYDGNLYSTCHVANFIPSAGEVKEIRTAQGYTPDSTWSRGQAWAILGYTQTYNWTGDEIFLEAACGLAEYFLLRLENAPACVEIDHASGVNNEAKVGRYVPLWDFDAPIQDPASPLRDVSAGVVAANGLLLLSQALTSLGRHDQAKGYMRNALRIVDDTISLSLSKERVHLESAPDGLASAAACEPDRKRFDAILRSSTVTWNDQSRSASADHGLVYADYYLIEFGNKLLQFGYASL</sequence>
<dbReference type="InterPro" id="IPR008928">
    <property type="entry name" value="6-hairpin_glycosidase_sf"/>
</dbReference>
<dbReference type="InterPro" id="IPR012341">
    <property type="entry name" value="6hp_glycosidase-like_sf"/>
</dbReference>
<evidence type="ECO:0000256" key="2">
    <source>
        <dbReference type="ARBA" id="ARBA00038358"/>
    </source>
</evidence>
<keyword evidence="1" id="KW-0378">Hydrolase</keyword>
<evidence type="ECO:0000313" key="4">
    <source>
        <dbReference type="Proteomes" id="UP000700596"/>
    </source>
</evidence>
<dbReference type="GO" id="GO:0000272">
    <property type="term" value="P:polysaccharide catabolic process"/>
    <property type="evidence" value="ECO:0007669"/>
    <property type="project" value="TreeGrafter"/>
</dbReference>
<name>A0A9P9D9C8_9PLEO</name>
<dbReference type="OrthoDB" id="2317065at2759"/>
<comment type="caution">
    <text evidence="3">The sequence shown here is derived from an EMBL/GenBank/DDBJ whole genome shotgun (WGS) entry which is preliminary data.</text>
</comment>
<proteinExistence type="inferred from homology"/>
<dbReference type="SUPFAM" id="SSF48208">
    <property type="entry name" value="Six-hairpin glycosidases"/>
    <property type="match status" value="1"/>
</dbReference>
<dbReference type="GO" id="GO:0052757">
    <property type="term" value="F:chondroitin hydrolase activity"/>
    <property type="evidence" value="ECO:0007669"/>
    <property type="project" value="TreeGrafter"/>
</dbReference>
<gene>
    <name evidence="3" type="ORF">B0J11DRAFT_594324</name>
</gene>
<evidence type="ECO:0000313" key="3">
    <source>
        <dbReference type="EMBL" id="KAH7115108.1"/>
    </source>
</evidence>